<organism evidence="4 5">
    <name type="scientific">Thermodesulfobacterium geofontis</name>
    <dbReference type="NCBI Taxonomy" id="1295609"/>
    <lineage>
        <taxon>Bacteria</taxon>
        <taxon>Pseudomonadati</taxon>
        <taxon>Thermodesulfobacteriota</taxon>
        <taxon>Thermodesulfobacteria</taxon>
        <taxon>Thermodesulfobacteriales</taxon>
        <taxon>Thermodesulfobacteriaceae</taxon>
        <taxon>Thermodesulfobacterium</taxon>
    </lineage>
</organism>
<dbReference type="PRINTS" id="PR00508">
    <property type="entry name" value="S21N4MTFRASE"/>
</dbReference>
<proteinExistence type="predicted"/>
<dbReference type="Gene3D" id="3.40.50.150">
    <property type="entry name" value="Vaccinia Virus protein VP39"/>
    <property type="match status" value="1"/>
</dbReference>
<dbReference type="Pfam" id="PF01555">
    <property type="entry name" value="N6_N4_Mtase"/>
    <property type="match status" value="1"/>
</dbReference>
<sequence length="120" mass="13936">MREVRWQEYEEFLRQQGKVIIENIQISLTGRKQIATLQPVDFELEQTTVWSFPNRGTWATHQGNYRGNWAPQIPRNLILRYTQPSEWVLDPMVGSGTTLVECKLLGRNGIGVDINYEALM</sequence>
<dbReference type="InterPro" id="IPR001091">
    <property type="entry name" value="RM_Methyltransferase"/>
</dbReference>
<accession>A0A2N7QEW1</accession>
<feature type="non-terminal residue" evidence="4">
    <location>
        <position position="120"/>
    </location>
</feature>
<dbReference type="AlphaFoldDB" id="A0A2N7QEW1"/>
<dbReference type="Proteomes" id="UP000235619">
    <property type="component" value="Unassembled WGS sequence"/>
</dbReference>
<dbReference type="SUPFAM" id="SSF53335">
    <property type="entry name" value="S-adenosyl-L-methionine-dependent methyltransferases"/>
    <property type="match status" value="1"/>
</dbReference>
<gene>
    <name evidence="4" type="ORF">C0169_03670</name>
</gene>
<dbReference type="EMBL" id="PNJD01000221">
    <property type="protein sequence ID" value="PMP97219.1"/>
    <property type="molecule type" value="Genomic_DNA"/>
</dbReference>
<keyword evidence="1 4" id="KW-0489">Methyltransferase</keyword>
<feature type="domain" description="DNA methylase N-4/N-6" evidence="3">
    <location>
        <begin position="27"/>
        <end position="118"/>
    </location>
</feature>
<reference evidence="4 5" key="1">
    <citation type="submission" date="2018-01" db="EMBL/GenBank/DDBJ databases">
        <title>Metagenomic assembled genomes from two thermal pools in the Uzon Caldera, Kamchatka, Russia.</title>
        <authorList>
            <person name="Wilkins L."/>
            <person name="Ettinger C."/>
        </authorList>
    </citation>
    <scope>NUCLEOTIDE SEQUENCE [LARGE SCALE GENOMIC DNA]</scope>
    <source>
        <strain evidence="4">ARK-04</strain>
    </source>
</reference>
<evidence type="ECO:0000256" key="1">
    <source>
        <dbReference type="ARBA" id="ARBA00022603"/>
    </source>
</evidence>
<dbReference type="GO" id="GO:0032259">
    <property type="term" value="P:methylation"/>
    <property type="evidence" value="ECO:0007669"/>
    <property type="project" value="UniProtKB-KW"/>
</dbReference>
<keyword evidence="2" id="KW-0808">Transferase</keyword>
<evidence type="ECO:0000313" key="5">
    <source>
        <dbReference type="Proteomes" id="UP000235619"/>
    </source>
</evidence>
<dbReference type="InterPro" id="IPR029063">
    <property type="entry name" value="SAM-dependent_MTases_sf"/>
</dbReference>
<dbReference type="GO" id="GO:0003677">
    <property type="term" value="F:DNA binding"/>
    <property type="evidence" value="ECO:0007669"/>
    <property type="project" value="InterPro"/>
</dbReference>
<name>A0A2N7QEW1_9BACT</name>
<evidence type="ECO:0000313" key="4">
    <source>
        <dbReference type="EMBL" id="PMP97219.1"/>
    </source>
</evidence>
<evidence type="ECO:0000256" key="2">
    <source>
        <dbReference type="ARBA" id="ARBA00022679"/>
    </source>
</evidence>
<dbReference type="InterPro" id="IPR002941">
    <property type="entry name" value="DNA_methylase_N4/N6"/>
</dbReference>
<comment type="caution">
    <text evidence="4">The sequence shown here is derived from an EMBL/GenBank/DDBJ whole genome shotgun (WGS) entry which is preliminary data.</text>
</comment>
<protein>
    <submittedName>
        <fullName evidence="4">DNA methylase</fullName>
    </submittedName>
</protein>
<dbReference type="GO" id="GO:0008170">
    <property type="term" value="F:N-methyltransferase activity"/>
    <property type="evidence" value="ECO:0007669"/>
    <property type="project" value="InterPro"/>
</dbReference>
<evidence type="ECO:0000259" key="3">
    <source>
        <dbReference type="Pfam" id="PF01555"/>
    </source>
</evidence>